<dbReference type="AlphaFoldDB" id="A0A1I7NT59"/>
<name>A0A1I7NT59_9HYPH</name>
<feature type="region of interest" description="Disordered" evidence="1">
    <location>
        <begin position="29"/>
        <end position="53"/>
    </location>
</feature>
<organism evidence="2 3">
    <name type="scientific">Hyphomicrobium facile</name>
    <dbReference type="NCBI Taxonomy" id="51670"/>
    <lineage>
        <taxon>Bacteria</taxon>
        <taxon>Pseudomonadati</taxon>
        <taxon>Pseudomonadota</taxon>
        <taxon>Alphaproteobacteria</taxon>
        <taxon>Hyphomicrobiales</taxon>
        <taxon>Hyphomicrobiaceae</taxon>
        <taxon>Hyphomicrobium</taxon>
    </lineage>
</organism>
<protein>
    <submittedName>
        <fullName evidence="2">Uncharacterized protein</fullName>
    </submittedName>
</protein>
<evidence type="ECO:0000256" key="1">
    <source>
        <dbReference type="SAM" id="MobiDB-lite"/>
    </source>
</evidence>
<evidence type="ECO:0000313" key="2">
    <source>
        <dbReference type="EMBL" id="SFV37861.1"/>
    </source>
</evidence>
<gene>
    <name evidence="2" type="ORF">SAMN04488557_3375</name>
</gene>
<reference evidence="3" key="1">
    <citation type="submission" date="2016-10" db="EMBL/GenBank/DDBJ databases">
        <authorList>
            <person name="Varghese N."/>
            <person name="Submissions S."/>
        </authorList>
    </citation>
    <scope>NUCLEOTIDE SEQUENCE [LARGE SCALE GENOMIC DNA]</scope>
    <source>
        <strain evidence="3">DSM 1565</strain>
    </source>
</reference>
<dbReference type="EMBL" id="FPCH01000003">
    <property type="protein sequence ID" value="SFV37861.1"/>
    <property type="molecule type" value="Genomic_DNA"/>
</dbReference>
<accession>A0A1I7NT59</accession>
<evidence type="ECO:0000313" key="3">
    <source>
        <dbReference type="Proteomes" id="UP000199423"/>
    </source>
</evidence>
<proteinExistence type="predicted"/>
<dbReference type="STRING" id="51670.SAMN04488557_3375"/>
<keyword evidence="3" id="KW-1185">Reference proteome</keyword>
<dbReference type="Proteomes" id="UP000199423">
    <property type="component" value="Unassembled WGS sequence"/>
</dbReference>
<sequence>MGLGPLDKTSLFRYHAANNNSLKRVALKGCTTGSGPDGRQVDPLRHQKTKWNQ</sequence>